<proteinExistence type="predicted"/>
<reference evidence="2" key="2">
    <citation type="submission" date="2023-01" db="EMBL/GenBank/DDBJ databases">
        <authorList>
            <person name="Sun Q."/>
            <person name="Evtushenko L."/>
        </authorList>
    </citation>
    <scope>NUCLEOTIDE SEQUENCE</scope>
    <source>
        <strain evidence="2">VKM B-1513</strain>
    </source>
</reference>
<sequence length="281" mass="31050">MTPSRWAFGLCILFALATTLLTLAFGTPPEPAVPLHSGFSTPILALEFATQVAHLDFLQGEAGAEMRDYIRHVQFIDVFFPVAYAGMAACLFLGMAMRGNIFAVLGVGLAVATIVADWQENATIDDILDEIENPHCNAQTVPDDQDGDPVLRDCLSDEVFENAPPALELASFVFDSFLPIRIEFLREDTWIKWALMATYAVLLSALLWFSGRPVWHEWRRWLAVPPALAAFAICLTWLTGSNGHVAEIMSILLIPFMLTFPAAAVMYFLAKPEGSRKKGTR</sequence>
<feature type="transmembrane region" description="Helical" evidence="1">
    <location>
        <begin position="190"/>
        <end position="209"/>
    </location>
</feature>
<name>A0A9W6IJN9_9PROT</name>
<keyword evidence="1" id="KW-0812">Transmembrane</keyword>
<accession>A0A9W6IJN9</accession>
<feature type="transmembrane region" description="Helical" evidence="1">
    <location>
        <begin position="221"/>
        <end position="239"/>
    </location>
</feature>
<organism evidence="2 3">
    <name type="scientific">Maricaulis virginensis</name>
    <dbReference type="NCBI Taxonomy" id="144022"/>
    <lineage>
        <taxon>Bacteria</taxon>
        <taxon>Pseudomonadati</taxon>
        <taxon>Pseudomonadota</taxon>
        <taxon>Alphaproteobacteria</taxon>
        <taxon>Maricaulales</taxon>
        <taxon>Maricaulaceae</taxon>
        <taxon>Maricaulis</taxon>
    </lineage>
</organism>
<feature type="transmembrane region" description="Helical" evidence="1">
    <location>
        <begin position="75"/>
        <end position="94"/>
    </location>
</feature>
<reference evidence="2" key="1">
    <citation type="journal article" date="2014" name="Int. J. Syst. Evol. Microbiol.">
        <title>Complete genome sequence of Corynebacterium casei LMG S-19264T (=DSM 44701T), isolated from a smear-ripened cheese.</title>
        <authorList>
            <consortium name="US DOE Joint Genome Institute (JGI-PGF)"/>
            <person name="Walter F."/>
            <person name="Albersmeier A."/>
            <person name="Kalinowski J."/>
            <person name="Ruckert C."/>
        </authorList>
    </citation>
    <scope>NUCLEOTIDE SEQUENCE</scope>
    <source>
        <strain evidence="2">VKM B-1513</strain>
    </source>
</reference>
<dbReference type="AlphaFoldDB" id="A0A9W6IJN9"/>
<evidence type="ECO:0000256" key="1">
    <source>
        <dbReference type="SAM" id="Phobius"/>
    </source>
</evidence>
<dbReference type="EMBL" id="BSFE01000001">
    <property type="protein sequence ID" value="GLK51128.1"/>
    <property type="molecule type" value="Genomic_DNA"/>
</dbReference>
<dbReference type="Proteomes" id="UP001143486">
    <property type="component" value="Unassembled WGS sequence"/>
</dbReference>
<feature type="transmembrane region" description="Helical" evidence="1">
    <location>
        <begin position="101"/>
        <end position="118"/>
    </location>
</feature>
<keyword evidence="1" id="KW-1133">Transmembrane helix</keyword>
<keyword evidence="1" id="KW-0472">Membrane</keyword>
<comment type="caution">
    <text evidence="2">The sequence shown here is derived from an EMBL/GenBank/DDBJ whole genome shotgun (WGS) entry which is preliminary data.</text>
</comment>
<gene>
    <name evidence="2" type="ORF">GCM10017621_06360</name>
</gene>
<evidence type="ECO:0000313" key="3">
    <source>
        <dbReference type="Proteomes" id="UP001143486"/>
    </source>
</evidence>
<dbReference type="RefSeq" id="WP_271185520.1">
    <property type="nucleotide sequence ID" value="NZ_BSFE01000001.1"/>
</dbReference>
<keyword evidence="3" id="KW-1185">Reference proteome</keyword>
<evidence type="ECO:0000313" key="2">
    <source>
        <dbReference type="EMBL" id="GLK51128.1"/>
    </source>
</evidence>
<protein>
    <submittedName>
        <fullName evidence="2">Uncharacterized protein</fullName>
    </submittedName>
</protein>
<feature type="transmembrane region" description="Helical" evidence="1">
    <location>
        <begin position="251"/>
        <end position="270"/>
    </location>
</feature>